<name>A0ABR5DNU4_RICPA</name>
<evidence type="ECO:0000313" key="2">
    <source>
        <dbReference type="EMBL" id="KJW00400.1"/>
    </source>
</evidence>
<keyword evidence="1" id="KW-1133">Transmembrane helix</keyword>
<keyword evidence="1" id="KW-0812">Transmembrane</keyword>
<evidence type="ECO:0000313" key="3">
    <source>
        <dbReference type="Proteomes" id="UP000035491"/>
    </source>
</evidence>
<reference evidence="2 3" key="1">
    <citation type="submission" date="2015-02" db="EMBL/GenBank/DDBJ databases">
        <title>Genome Sequencing of Rickettsiales.</title>
        <authorList>
            <person name="Daugherty S.C."/>
            <person name="Su Q."/>
            <person name="Abolude K."/>
            <person name="Beier-Sexton M."/>
            <person name="Carlyon J.A."/>
            <person name="Carter R."/>
            <person name="Day N.P."/>
            <person name="Dumler S.J."/>
            <person name="Dyachenko V."/>
            <person name="Godinez A."/>
            <person name="Kurtti T.J."/>
            <person name="Lichay M."/>
            <person name="Mullins K.E."/>
            <person name="Ott S."/>
            <person name="Pappas-Brown V."/>
            <person name="Paris D.H."/>
            <person name="Patel P."/>
            <person name="Richards A.L."/>
            <person name="Sadzewicz L."/>
            <person name="Sears K."/>
            <person name="Seidman D."/>
            <person name="Sengamalay N."/>
            <person name="Stenos J."/>
            <person name="Tallon L.J."/>
            <person name="Vincent G."/>
            <person name="Fraser C.M."/>
            <person name="Munderloh U."/>
            <person name="Dunning-Hotopp J.C."/>
        </authorList>
    </citation>
    <scope>NUCLEOTIDE SEQUENCE [LARGE SCALE GENOMIC DNA]</scope>
    <source>
        <strain evidence="2 3">Tate's Hell</strain>
    </source>
</reference>
<keyword evidence="3" id="KW-1185">Reference proteome</keyword>
<keyword evidence="1" id="KW-0472">Membrane</keyword>
<comment type="caution">
    <text evidence="2">The sequence shown here is derived from an EMBL/GenBank/DDBJ whole genome shotgun (WGS) entry which is preliminary data.</text>
</comment>
<dbReference type="Proteomes" id="UP000035491">
    <property type="component" value="Unassembled WGS sequence"/>
</dbReference>
<dbReference type="EMBL" id="LAOO01000001">
    <property type="protein sequence ID" value="KJW00400.1"/>
    <property type="molecule type" value="Genomic_DNA"/>
</dbReference>
<gene>
    <name evidence="2" type="ORF">RPATATE_0836</name>
</gene>
<feature type="transmembrane region" description="Helical" evidence="1">
    <location>
        <begin position="12"/>
        <end position="34"/>
    </location>
</feature>
<accession>A0ABR5DNU4</accession>
<organism evidence="2 3">
    <name type="scientific">Rickettsia parkeri str. Tate's Hell</name>
    <dbReference type="NCBI Taxonomy" id="1359189"/>
    <lineage>
        <taxon>Bacteria</taxon>
        <taxon>Pseudomonadati</taxon>
        <taxon>Pseudomonadota</taxon>
        <taxon>Alphaproteobacteria</taxon>
        <taxon>Rickettsiales</taxon>
        <taxon>Rickettsiaceae</taxon>
        <taxon>Rickettsieae</taxon>
        <taxon>Rickettsia</taxon>
        <taxon>spotted fever group</taxon>
    </lineage>
</organism>
<evidence type="ECO:0000256" key="1">
    <source>
        <dbReference type="SAM" id="Phobius"/>
    </source>
</evidence>
<protein>
    <submittedName>
        <fullName evidence="2">Membrane protein</fullName>
    </submittedName>
</protein>
<proteinExistence type="predicted"/>
<sequence>MISILSILNPYIMSILNIINKMGAVTIWSIALVYKMAI</sequence>